<dbReference type="PANTHER" id="PTHR36834:SF1">
    <property type="entry name" value="INTEGRAL MEMBRANE PROTEIN"/>
    <property type="match status" value="1"/>
</dbReference>
<evidence type="ECO:0000259" key="7">
    <source>
        <dbReference type="Pfam" id="PF04892"/>
    </source>
</evidence>
<feature type="transmembrane region" description="Helical" evidence="6">
    <location>
        <begin position="6"/>
        <end position="27"/>
    </location>
</feature>
<evidence type="ECO:0000313" key="10">
    <source>
        <dbReference type="Proteomes" id="UP001500979"/>
    </source>
</evidence>
<comment type="caution">
    <text evidence="9">The sequence shown here is derived from an EMBL/GenBank/DDBJ whole genome shotgun (WGS) entry which is preliminary data.</text>
</comment>
<organism evidence="9 10">
    <name type="scientific">Saccharopolyspora taberi</name>
    <dbReference type="NCBI Taxonomy" id="60895"/>
    <lineage>
        <taxon>Bacteria</taxon>
        <taxon>Bacillati</taxon>
        <taxon>Actinomycetota</taxon>
        <taxon>Actinomycetes</taxon>
        <taxon>Pseudonocardiales</taxon>
        <taxon>Pseudonocardiaceae</taxon>
        <taxon>Saccharopolyspora</taxon>
    </lineage>
</organism>
<evidence type="ECO:0000259" key="8">
    <source>
        <dbReference type="Pfam" id="PF06271"/>
    </source>
</evidence>
<dbReference type="PANTHER" id="PTHR36834">
    <property type="entry name" value="MEMBRANE PROTEIN-RELATED"/>
    <property type="match status" value="1"/>
</dbReference>
<proteinExistence type="predicted"/>
<comment type="subcellular location">
    <subcellularLocation>
        <location evidence="1">Membrane</location>
        <topology evidence="1">Multi-pass membrane protein</topology>
    </subcellularLocation>
</comment>
<protein>
    <recommendedName>
        <fullName evidence="11">Glycopeptide antibiotics resistance protein</fullName>
    </recommendedName>
</protein>
<keyword evidence="3 6" id="KW-1133">Transmembrane helix</keyword>
<evidence type="ECO:0000256" key="6">
    <source>
        <dbReference type="SAM" id="Phobius"/>
    </source>
</evidence>
<name>A0ABN3VBI9_9PSEU</name>
<evidence type="ECO:0000256" key="3">
    <source>
        <dbReference type="ARBA" id="ARBA00022989"/>
    </source>
</evidence>
<evidence type="ECO:0000256" key="5">
    <source>
        <dbReference type="SAM" id="MobiDB-lite"/>
    </source>
</evidence>
<evidence type="ECO:0000313" key="9">
    <source>
        <dbReference type="EMBL" id="GAA2787527.1"/>
    </source>
</evidence>
<accession>A0ABN3VBI9</accession>
<feature type="transmembrane region" description="Helical" evidence="6">
    <location>
        <begin position="318"/>
        <end position="337"/>
    </location>
</feature>
<feature type="region of interest" description="Disordered" evidence="5">
    <location>
        <begin position="363"/>
        <end position="386"/>
    </location>
</feature>
<keyword evidence="10" id="KW-1185">Reference proteome</keyword>
<evidence type="ECO:0000256" key="1">
    <source>
        <dbReference type="ARBA" id="ARBA00004141"/>
    </source>
</evidence>
<feature type="compositionally biased region" description="Basic and acidic residues" evidence="5">
    <location>
        <begin position="363"/>
        <end position="373"/>
    </location>
</feature>
<dbReference type="Pfam" id="PF04892">
    <property type="entry name" value="VanZ"/>
    <property type="match status" value="1"/>
</dbReference>
<feature type="domain" description="RDD" evidence="8">
    <location>
        <begin position="208"/>
        <end position="321"/>
    </location>
</feature>
<reference evidence="9 10" key="1">
    <citation type="journal article" date="2019" name="Int. J. Syst. Evol. Microbiol.">
        <title>The Global Catalogue of Microorganisms (GCM) 10K type strain sequencing project: providing services to taxonomists for standard genome sequencing and annotation.</title>
        <authorList>
            <consortium name="The Broad Institute Genomics Platform"/>
            <consortium name="The Broad Institute Genome Sequencing Center for Infectious Disease"/>
            <person name="Wu L."/>
            <person name="Ma J."/>
        </authorList>
    </citation>
    <scope>NUCLEOTIDE SEQUENCE [LARGE SCALE GENOMIC DNA]</scope>
    <source>
        <strain evidence="9 10">JCM 9383</strain>
    </source>
</reference>
<feature type="transmembrane region" description="Helical" evidence="6">
    <location>
        <begin position="294"/>
        <end position="312"/>
    </location>
</feature>
<dbReference type="Pfam" id="PF06271">
    <property type="entry name" value="RDD"/>
    <property type="match status" value="1"/>
</dbReference>
<feature type="domain" description="VanZ-like" evidence="7">
    <location>
        <begin position="49"/>
        <end position="184"/>
    </location>
</feature>
<keyword evidence="2 6" id="KW-0812">Transmembrane</keyword>
<evidence type="ECO:0000256" key="4">
    <source>
        <dbReference type="ARBA" id="ARBA00023136"/>
    </source>
</evidence>
<dbReference type="InterPro" id="IPR010432">
    <property type="entry name" value="RDD"/>
</dbReference>
<gene>
    <name evidence="9" type="ORF">GCM10010470_22480</name>
</gene>
<sequence>MSSRVLPALFAMLYAAILAVLLFVPFVAREYRKRGELGAWTAVLRFSALLYLCALVAYVLTPLPAVTPGFCRIYGGLRPQWVPFAGLDGFQMPRTWPELSALLAQDPILQFGLNIVLFVPLGVLLRRMFGLRMRGVLLCGFGTSLVIELTQLTGVWFYYPCPYRLFDVDDLIANTAGAAIGRLVNPALRLLPVRRGGTRPTVPRPVTRFRRLTGMCCDLLLLWWLGTIALRVADVVLRAAGVGFVWWLEPFTEWFAPAVLLLVVMLIAGSSPGQHAVQLRSIAPASRRPGPLRVLRRWLAGVGGLGLAQALLSLVGLATLWLPVTLVWCTAHVWGVISTRDHRGITGRFAGLKLIDARRLPDTPTRRIRRPEGHAPPTRRIRREAG</sequence>
<evidence type="ECO:0000256" key="2">
    <source>
        <dbReference type="ARBA" id="ARBA00022692"/>
    </source>
</evidence>
<feature type="transmembrane region" description="Helical" evidence="6">
    <location>
        <begin position="39"/>
        <end position="60"/>
    </location>
</feature>
<dbReference type="InterPro" id="IPR053150">
    <property type="entry name" value="Teicoplanin_resist-assoc"/>
</dbReference>
<feature type="transmembrane region" description="Helical" evidence="6">
    <location>
        <begin position="108"/>
        <end position="125"/>
    </location>
</feature>
<feature type="transmembrane region" description="Helical" evidence="6">
    <location>
        <begin position="254"/>
        <end position="273"/>
    </location>
</feature>
<keyword evidence="4 6" id="KW-0472">Membrane</keyword>
<dbReference type="EMBL" id="BAAAUX010000011">
    <property type="protein sequence ID" value="GAA2787527.1"/>
    <property type="molecule type" value="Genomic_DNA"/>
</dbReference>
<evidence type="ECO:0008006" key="11">
    <source>
        <dbReference type="Google" id="ProtNLM"/>
    </source>
</evidence>
<dbReference type="InterPro" id="IPR006976">
    <property type="entry name" value="VanZ-like"/>
</dbReference>
<dbReference type="Proteomes" id="UP001500979">
    <property type="component" value="Unassembled WGS sequence"/>
</dbReference>
<feature type="transmembrane region" description="Helical" evidence="6">
    <location>
        <begin position="212"/>
        <end position="234"/>
    </location>
</feature>
<dbReference type="RefSeq" id="WP_344679518.1">
    <property type="nucleotide sequence ID" value="NZ_BAAAUX010000011.1"/>
</dbReference>
<feature type="compositionally biased region" description="Basic residues" evidence="5">
    <location>
        <begin position="377"/>
        <end position="386"/>
    </location>
</feature>